<evidence type="ECO:0000259" key="7">
    <source>
        <dbReference type="Pfam" id="PF05699"/>
    </source>
</evidence>
<dbReference type="PANTHER" id="PTHR46481">
    <property type="entry name" value="ZINC FINGER BED DOMAIN-CONTAINING PROTEIN 4"/>
    <property type="match status" value="1"/>
</dbReference>
<protein>
    <recommendedName>
        <fullName evidence="7">HAT C-terminal dimerisation domain-containing protein</fullName>
    </recommendedName>
</protein>
<dbReference type="GO" id="GO:0046983">
    <property type="term" value="F:protein dimerization activity"/>
    <property type="evidence" value="ECO:0007669"/>
    <property type="project" value="InterPro"/>
</dbReference>
<dbReference type="AlphaFoldDB" id="A0A7S1VNR2"/>
<name>A0A7S1VNR2_9EUKA</name>
<evidence type="ECO:0000256" key="4">
    <source>
        <dbReference type="ARBA" id="ARBA00022833"/>
    </source>
</evidence>
<comment type="subcellular location">
    <subcellularLocation>
        <location evidence="1">Nucleus</location>
    </subcellularLocation>
</comment>
<dbReference type="Pfam" id="PF05699">
    <property type="entry name" value="Dimer_Tnp_hAT"/>
    <property type="match status" value="1"/>
</dbReference>
<evidence type="ECO:0000256" key="2">
    <source>
        <dbReference type="ARBA" id="ARBA00022723"/>
    </source>
</evidence>
<dbReference type="InterPro" id="IPR012337">
    <property type="entry name" value="RNaseH-like_sf"/>
</dbReference>
<keyword evidence="2" id="KW-0479">Metal-binding</keyword>
<keyword evidence="5" id="KW-0539">Nucleus</keyword>
<evidence type="ECO:0000256" key="5">
    <source>
        <dbReference type="ARBA" id="ARBA00023242"/>
    </source>
</evidence>
<dbReference type="InterPro" id="IPR052035">
    <property type="entry name" value="ZnF_BED_domain_contain"/>
</dbReference>
<feature type="domain" description="HAT C-terminal dimerisation" evidence="7">
    <location>
        <begin position="809"/>
        <end position="853"/>
    </location>
</feature>
<dbReference type="InterPro" id="IPR008906">
    <property type="entry name" value="HATC_C_dom"/>
</dbReference>
<dbReference type="PANTHER" id="PTHR46481:SF10">
    <property type="entry name" value="ZINC FINGER BED DOMAIN-CONTAINING PROTEIN 39"/>
    <property type="match status" value="1"/>
</dbReference>
<evidence type="ECO:0000256" key="1">
    <source>
        <dbReference type="ARBA" id="ARBA00004123"/>
    </source>
</evidence>
<dbReference type="EMBL" id="HBGL01013742">
    <property type="protein sequence ID" value="CAD9306134.1"/>
    <property type="molecule type" value="Transcribed_RNA"/>
</dbReference>
<proteinExistence type="predicted"/>
<dbReference type="GO" id="GO:0008270">
    <property type="term" value="F:zinc ion binding"/>
    <property type="evidence" value="ECO:0007669"/>
    <property type="project" value="UniProtKB-KW"/>
</dbReference>
<evidence type="ECO:0000256" key="6">
    <source>
        <dbReference type="SAM" id="MobiDB-lite"/>
    </source>
</evidence>
<dbReference type="GO" id="GO:0005634">
    <property type="term" value="C:nucleus"/>
    <property type="evidence" value="ECO:0007669"/>
    <property type="project" value="UniProtKB-SubCell"/>
</dbReference>
<keyword evidence="3" id="KW-0863">Zinc-finger</keyword>
<evidence type="ECO:0000313" key="8">
    <source>
        <dbReference type="EMBL" id="CAD9306134.1"/>
    </source>
</evidence>
<dbReference type="SUPFAM" id="SSF53098">
    <property type="entry name" value="Ribonuclease H-like"/>
    <property type="match status" value="1"/>
</dbReference>
<sequence length="882" mass="98889">MSGSLYRQFQDAVDNPDRRERRRRAHRGRRLEGLLENEMASQDEPLSVKHSQHFANDPAWIRYQEVLANMNSNATVSDTESVAEIVGEASEADDDVAGPVCPSAITGHSHVLVRDFDWNYLFHAKSNKMRWLAVCPYHSKGDEHMCDAYNPEGKDKDKLVQPQNLVTHLRNHHNVVPSVEVTSQTGTKTSWTPFLLYSRSSMLTTDEYKSIRDKLINEARRPRRRHAQQTLRDVGMRVTSSRIDGYRLGVTMLLTQVATGQSFIAASNEWFQKLLRLVGCSVKPPGEKLLRTKILDLCYNYIVEHVSSSMRKSPAFSITFDVWSSRSLKHALCGITYHWLDGWEHCSAVLDAVPLWVSHSGQNLARLIAARVQCHSHEEQTLYLGTTDNAANVRKAATSIVTGYEELIQKGDKVDDVADEQLDDIYGEADSVESKRALPCVAHTLNLCVEDLLEKQQSLKRLVLDVKSTVRAVKGSTARQLSLFKVQTVSREAGDAPALKADGSARTRSVNVVDAVSTRWNSTCLMLERFGELYDAIAACAAKGDFDTSTDASLRIPTRECLPMISTVLKILVPVKQVSVWSQGDKYGTLQHVLPAVAWLLKRLSQTREDEFEYDFLGQACHDLLSRSILRRFAKFAALDNPAMLASLVQPAYFPTLLNCLGTENVGTPLSVMADWLAFLTFKPATKRVKLAPAVALAAFRGVGVADQSEERERDEDEQYREHLRRCEEFVASLLFTLNGKDSLTSESMVRHGEDYHPEELLDALASQNLPFEPDAATTRDLDAKMATFYSDYSKDDSGEHGSTQILMLVRVLLCGAATSAEAERAFSASGRIDSPLRGSLQPERLEMMTVIQCYLKRLKSREDIDTFEYAMYKLLMDSLCK</sequence>
<keyword evidence="4" id="KW-0862">Zinc</keyword>
<gene>
    <name evidence="8" type="ORF">SSP0437_LOCUS10724</name>
</gene>
<evidence type="ECO:0000256" key="3">
    <source>
        <dbReference type="ARBA" id="ARBA00022771"/>
    </source>
</evidence>
<organism evidence="8">
    <name type="scientific">Sexangularia sp. CB-2014</name>
    <dbReference type="NCBI Taxonomy" id="1486929"/>
    <lineage>
        <taxon>Eukaryota</taxon>
        <taxon>Amoebozoa</taxon>
        <taxon>Tubulinea</taxon>
        <taxon>Elardia</taxon>
        <taxon>Arcellinida</taxon>
        <taxon>Arcellinida incertae sedis</taxon>
        <taxon>Sexangularia</taxon>
    </lineage>
</organism>
<reference evidence="8" key="1">
    <citation type="submission" date="2021-01" db="EMBL/GenBank/DDBJ databases">
        <authorList>
            <person name="Corre E."/>
            <person name="Pelletier E."/>
            <person name="Niang G."/>
            <person name="Scheremetjew M."/>
            <person name="Finn R."/>
            <person name="Kale V."/>
            <person name="Holt S."/>
            <person name="Cochrane G."/>
            <person name="Meng A."/>
            <person name="Brown T."/>
            <person name="Cohen L."/>
        </authorList>
    </citation>
    <scope>NUCLEOTIDE SEQUENCE</scope>
    <source>
        <strain evidence="8">ATCC 50979</strain>
    </source>
</reference>
<feature type="region of interest" description="Disordered" evidence="6">
    <location>
        <begin position="1"/>
        <end position="26"/>
    </location>
</feature>
<accession>A0A7S1VNR2</accession>